<evidence type="ECO:0000256" key="1">
    <source>
        <dbReference type="SAM" id="MobiDB-lite"/>
    </source>
</evidence>
<evidence type="ECO:0000313" key="3">
    <source>
        <dbReference type="Proteomes" id="UP000231693"/>
    </source>
</evidence>
<reference evidence="2 3" key="1">
    <citation type="submission" date="2017-11" db="EMBL/GenBank/DDBJ databases">
        <title>Genomic Encyclopedia of Archaeal and Bacterial Type Strains, Phase II (KMG-II): From Individual Species to Whole Genera.</title>
        <authorList>
            <person name="Goeker M."/>
        </authorList>
    </citation>
    <scope>NUCLEOTIDE SEQUENCE [LARGE SCALE GENOMIC DNA]</scope>
    <source>
        <strain evidence="2 3">DSM 25478</strain>
    </source>
</reference>
<proteinExistence type="predicted"/>
<feature type="region of interest" description="Disordered" evidence="1">
    <location>
        <begin position="116"/>
        <end position="138"/>
    </location>
</feature>
<dbReference type="InterPro" id="IPR013783">
    <property type="entry name" value="Ig-like_fold"/>
</dbReference>
<sequence length="138" mass="13299">MLVAGGIVAGGIVTAALLAGCASTPTVGASAACEAPSITVEPRAVAPGESVMITGEGFMSDCDDTPDGDAGDPLQGLEVVFDHDGQTYAGGTADAGPSGTLSITVPVPLDLPAGKVDVSVGTSEPETITVSPLETTGG</sequence>
<gene>
    <name evidence="2" type="ORF">CLV28_1008</name>
</gene>
<dbReference type="Proteomes" id="UP000231693">
    <property type="component" value="Unassembled WGS sequence"/>
</dbReference>
<feature type="compositionally biased region" description="Polar residues" evidence="1">
    <location>
        <begin position="120"/>
        <end position="138"/>
    </location>
</feature>
<evidence type="ECO:0000313" key="2">
    <source>
        <dbReference type="EMBL" id="PJJ77782.1"/>
    </source>
</evidence>
<keyword evidence="3" id="KW-1185">Reference proteome</keyword>
<organism evidence="2 3">
    <name type="scientific">Sediminihabitans luteus</name>
    <dbReference type="NCBI Taxonomy" id="1138585"/>
    <lineage>
        <taxon>Bacteria</taxon>
        <taxon>Bacillati</taxon>
        <taxon>Actinomycetota</taxon>
        <taxon>Actinomycetes</taxon>
        <taxon>Micrococcales</taxon>
        <taxon>Cellulomonadaceae</taxon>
        <taxon>Sediminihabitans</taxon>
    </lineage>
</organism>
<accession>A0A2M9D0R2</accession>
<evidence type="ECO:0008006" key="4">
    <source>
        <dbReference type="Google" id="ProtNLM"/>
    </source>
</evidence>
<protein>
    <recommendedName>
        <fullName evidence="4">IPT/TIG domain-containing protein</fullName>
    </recommendedName>
</protein>
<name>A0A2M9D0R2_9CELL</name>
<comment type="caution">
    <text evidence="2">The sequence shown here is derived from an EMBL/GenBank/DDBJ whole genome shotgun (WGS) entry which is preliminary data.</text>
</comment>
<dbReference type="GO" id="GO:0005975">
    <property type="term" value="P:carbohydrate metabolic process"/>
    <property type="evidence" value="ECO:0007669"/>
    <property type="project" value="UniProtKB-ARBA"/>
</dbReference>
<dbReference type="EMBL" id="PGFE01000001">
    <property type="protein sequence ID" value="PJJ77782.1"/>
    <property type="molecule type" value="Genomic_DNA"/>
</dbReference>
<dbReference type="AlphaFoldDB" id="A0A2M9D0R2"/>
<dbReference type="Gene3D" id="2.60.40.10">
    <property type="entry name" value="Immunoglobulins"/>
    <property type="match status" value="1"/>
</dbReference>